<proteinExistence type="inferred from homology"/>
<comment type="caution">
    <text evidence="9">The sequence shown here is derived from an EMBL/GenBank/DDBJ whole genome shotgun (WGS) entry which is preliminary data.</text>
</comment>
<keyword evidence="4" id="KW-1003">Cell membrane</keyword>
<gene>
    <name evidence="9" type="ORF">PQJ61_01710</name>
</gene>
<sequence length="325" mass="35583">MLEVNNLKVDFNTPRGRLQAVRGVSLSLAKGDFLGIVGESGSGKSVTASSIMKLLPANAVMSGSIILSGENPLEMTPAELRAFRGRRIAMIFQEPGRSFDPIYNMSKTFLETFRTLSPGITEEESDARAVKLLEEVNLSKPAERLGNFPHQFSGGQLQRIMIALALASNPELLIADEPTTALDVTIQSEIVDLLMNLRKTRGMAIIFITHDIELVSNIADRIIVMYSGLVMEESSAADIMKNPMHPYTAGLLGSLPTFGDHYSRRKLVSIPGGIPDPVYPEPGCPFEPRCPFARPECRNRIPGLDRKDGRYRCVIDGAKEPGRNG</sequence>
<dbReference type="Gene3D" id="3.40.50.300">
    <property type="entry name" value="P-loop containing nucleotide triphosphate hydrolases"/>
    <property type="match status" value="1"/>
</dbReference>
<dbReference type="InterPro" id="IPR003593">
    <property type="entry name" value="AAA+_ATPase"/>
</dbReference>
<dbReference type="Proteomes" id="UP001221217">
    <property type="component" value="Unassembled WGS sequence"/>
</dbReference>
<evidence type="ECO:0000256" key="2">
    <source>
        <dbReference type="ARBA" id="ARBA00005417"/>
    </source>
</evidence>
<dbReference type="InterPro" id="IPR003439">
    <property type="entry name" value="ABC_transporter-like_ATP-bd"/>
</dbReference>
<evidence type="ECO:0000256" key="6">
    <source>
        <dbReference type="ARBA" id="ARBA00022840"/>
    </source>
</evidence>
<dbReference type="CDD" id="cd03257">
    <property type="entry name" value="ABC_NikE_OppD_transporters"/>
    <property type="match status" value="1"/>
</dbReference>
<accession>A0AAJ1IDL8</accession>
<dbReference type="Pfam" id="PF08352">
    <property type="entry name" value="oligo_HPY"/>
    <property type="match status" value="1"/>
</dbReference>
<evidence type="ECO:0000256" key="4">
    <source>
        <dbReference type="ARBA" id="ARBA00022475"/>
    </source>
</evidence>
<reference evidence="9 10" key="1">
    <citation type="submission" date="2022-12" db="EMBL/GenBank/DDBJ databases">
        <title>Metagenome assembled genome from gulf of manar.</title>
        <authorList>
            <person name="Kohli P."/>
            <person name="Pk S."/>
            <person name="Venkata Ramana C."/>
            <person name="Sasikala C."/>
        </authorList>
    </citation>
    <scope>NUCLEOTIDE SEQUENCE [LARGE SCALE GENOMIC DNA]</scope>
    <source>
        <strain evidence="9">JB008</strain>
    </source>
</reference>
<evidence type="ECO:0000313" key="9">
    <source>
        <dbReference type="EMBL" id="MDC7225461.1"/>
    </source>
</evidence>
<organism evidence="9 10">
    <name type="scientific">Candidatus Thalassospirochaeta sargassi</name>
    <dbReference type="NCBI Taxonomy" id="3119039"/>
    <lineage>
        <taxon>Bacteria</taxon>
        <taxon>Pseudomonadati</taxon>
        <taxon>Spirochaetota</taxon>
        <taxon>Spirochaetia</taxon>
        <taxon>Spirochaetales</taxon>
        <taxon>Spirochaetaceae</taxon>
        <taxon>Candidatus Thalassospirochaeta</taxon>
    </lineage>
</organism>
<keyword evidence="6 9" id="KW-0067">ATP-binding</keyword>
<dbReference type="FunFam" id="3.40.50.300:FF:000016">
    <property type="entry name" value="Oligopeptide ABC transporter ATP-binding component"/>
    <property type="match status" value="1"/>
</dbReference>
<dbReference type="SMART" id="SM00382">
    <property type="entry name" value="AAA"/>
    <property type="match status" value="1"/>
</dbReference>
<evidence type="ECO:0000313" key="10">
    <source>
        <dbReference type="Proteomes" id="UP001221217"/>
    </source>
</evidence>
<evidence type="ECO:0000256" key="3">
    <source>
        <dbReference type="ARBA" id="ARBA00022448"/>
    </source>
</evidence>
<dbReference type="PANTHER" id="PTHR43297">
    <property type="entry name" value="OLIGOPEPTIDE TRANSPORT ATP-BINDING PROTEIN APPD"/>
    <property type="match status" value="1"/>
</dbReference>
<keyword evidence="5" id="KW-0547">Nucleotide-binding</keyword>
<evidence type="ECO:0000259" key="8">
    <source>
        <dbReference type="PROSITE" id="PS50893"/>
    </source>
</evidence>
<dbReference type="GO" id="GO:0005524">
    <property type="term" value="F:ATP binding"/>
    <property type="evidence" value="ECO:0007669"/>
    <property type="project" value="UniProtKB-KW"/>
</dbReference>
<dbReference type="InterPro" id="IPR027417">
    <property type="entry name" value="P-loop_NTPase"/>
</dbReference>
<keyword evidence="7" id="KW-0472">Membrane</keyword>
<dbReference type="GO" id="GO:0015833">
    <property type="term" value="P:peptide transport"/>
    <property type="evidence" value="ECO:0007669"/>
    <property type="project" value="InterPro"/>
</dbReference>
<dbReference type="NCBIfam" id="TIGR01727">
    <property type="entry name" value="oligo_HPY"/>
    <property type="match status" value="1"/>
</dbReference>
<keyword evidence="3" id="KW-0813">Transport</keyword>
<protein>
    <submittedName>
        <fullName evidence="9">ABC transporter ATP-binding protein</fullName>
    </submittedName>
</protein>
<evidence type="ECO:0000256" key="7">
    <source>
        <dbReference type="ARBA" id="ARBA00023136"/>
    </source>
</evidence>
<evidence type="ECO:0000256" key="5">
    <source>
        <dbReference type="ARBA" id="ARBA00022741"/>
    </source>
</evidence>
<dbReference type="PROSITE" id="PS00211">
    <property type="entry name" value="ABC_TRANSPORTER_1"/>
    <property type="match status" value="1"/>
</dbReference>
<dbReference type="InterPro" id="IPR017871">
    <property type="entry name" value="ABC_transporter-like_CS"/>
</dbReference>
<name>A0AAJ1IDL8_9SPIO</name>
<dbReference type="GO" id="GO:0005886">
    <property type="term" value="C:plasma membrane"/>
    <property type="evidence" value="ECO:0007669"/>
    <property type="project" value="UniProtKB-SubCell"/>
</dbReference>
<dbReference type="SUPFAM" id="SSF52540">
    <property type="entry name" value="P-loop containing nucleoside triphosphate hydrolases"/>
    <property type="match status" value="1"/>
</dbReference>
<dbReference type="PROSITE" id="PS50893">
    <property type="entry name" value="ABC_TRANSPORTER_2"/>
    <property type="match status" value="1"/>
</dbReference>
<feature type="domain" description="ABC transporter" evidence="8">
    <location>
        <begin position="2"/>
        <end position="252"/>
    </location>
</feature>
<dbReference type="InterPro" id="IPR013563">
    <property type="entry name" value="Oligopep_ABC_C"/>
</dbReference>
<dbReference type="EMBL" id="JAQQAL010000006">
    <property type="protein sequence ID" value="MDC7225461.1"/>
    <property type="molecule type" value="Genomic_DNA"/>
</dbReference>
<comment type="subcellular location">
    <subcellularLocation>
        <location evidence="1">Cell inner membrane</location>
        <topology evidence="1">Peripheral membrane protein</topology>
    </subcellularLocation>
</comment>
<dbReference type="AlphaFoldDB" id="A0AAJ1IDL8"/>
<dbReference type="GO" id="GO:0016887">
    <property type="term" value="F:ATP hydrolysis activity"/>
    <property type="evidence" value="ECO:0007669"/>
    <property type="project" value="InterPro"/>
</dbReference>
<evidence type="ECO:0000256" key="1">
    <source>
        <dbReference type="ARBA" id="ARBA00004417"/>
    </source>
</evidence>
<comment type="similarity">
    <text evidence="2">Belongs to the ABC transporter superfamily.</text>
</comment>
<dbReference type="Pfam" id="PF00005">
    <property type="entry name" value="ABC_tran"/>
    <property type="match status" value="1"/>
</dbReference>
<dbReference type="InterPro" id="IPR050388">
    <property type="entry name" value="ABC_Ni/Peptide_Import"/>
</dbReference>
<dbReference type="PANTHER" id="PTHR43297:SF2">
    <property type="entry name" value="DIPEPTIDE TRANSPORT ATP-BINDING PROTEIN DPPD"/>
    <property type="match status" value="1"/>
</dbReference>